<sequence>MTGSYGFLFQAYLFRQAVVPAGIAHSEYDNSAVARSLSLPWRFSRREVIATLQASAIVNQINH</sequence>
<dbReference type="Proteomes" id="UP000036395">
    <property type="component" value="Unassembled WGS sequence"/>
</dbReference>
<gene>
    <name evidence="1" type="ORF">TU78_01390</name>
</gene>
<dbReference type="EMBL" id="JYLA01000001">
    <property type="protein sequence ID" value="KMM86671.1"/>
    <property type="molecule type" value="Genomic_DNA"/>
</dbReference>
<organism evidence="1 2">
    <name type="scientific">Pseudomonas taetrolens</name>
    <dbReference type="NCBI Taxonomy" id="47884"/>
    <lineage>
        <taxon>Bacteria</taxon>
        <taxon>Pseudomonadati</taxon>
        <taxon>Pseudomonadota</taxon>
        <taxon>Gammaproteobacteria</taxon>
        <taxon>Pseudomonadales</taxon>
        <taxon>Pseudomonadaceae</taxon>
        <taxon>Pseudomonas</taxon>
    </lineage>
</organism>
<comment type="caution">
    <text evidence="1">The sequence shown here is derived from an EMBL/GenBank/DDBJ whole genome shotgun (WGS) entry which is preliminary data.</text>
</comment>
<evidence type="ECO:0000313" key="2">
    <source>
        <dbReference type="Proteomes" id="UP000036395"/>
    </source>
</evidence>
<name>A0A0J6GPR4_PSETA</name>
<reference evidence="1 2" key="1">
    <citation type="submission" date="2015-02" db="EMBL/GenBank/DDBJ databases">
        <title>Pseudomonas helleri sp. nov. and Pseudomonas weihenstephanensis sp. nov., isolated from raw cows milk.</title>
        <authorList>
            <person name="von Neubeck M."/>
            <person name="Huptas C."/>
            <person name="Wenning M."/>
            <person name="Scherer S."/>
        </authorList>
    </citation>
    <scope>NUCLEOTIDE SEQUENCE [LARGE SCALE GENOMIC DNA]</scope>
    <source>
        <strain evidence="1 2">DSM 21104</strain>
    </source>
</reference>
<protein>
    <submittedName>
        <fullName evidence="1">Uncharacterized protein</fullName>
    </submittedName>
</protein>
<accession>A0A0J6GPR4</accession>
<dbReference type="AlphaFoldDB" id="A0A0J6GPR4"/>
<evidence type="ECO:0000313" key="1">
    <source>
        <dbReference type="EMBL" id="KMM86671.1"/>
    </source>
</evidence>
<proteinExistence type="predicted"/>